<dbReference type="GO" id="GO:0009425">
    <property type="term" value="C:bacterial-type flagellum basal body"/>
    <property type="evidence" value="ECO:0007669"/>
    <property type="project" value="UniProtKB-SubCell"/>
</dbReference>
<evidence type="ECO:0000256" key="8">
    <source>
        <dbReference type="SAM" id="Phobius"/>
    </source>
</evidence>
<dbReference type="PANTHER" id="PTHR30065:SF8">
    <property type="entry name" value="FLAGELLAR BIOSYNTHETIC PROTEIN FLIR"/>
    <property type="match status" value="1"/>
</dbReference>
<comment type="subcellular location">
    <subcellularLocation>
        <location evidence="1">Bacterial flagellum basal body</location>
    </subcellularLocation>
    <subcellularLocation>
        <location evidence="2">Cell membrane</location>
        <topology evidence="2">Multi-pass membrane protein</topology>
    </subcellularLocation>
</comment>
<accession>A0A383CE64</accession>
<feature type="transmembrane region" description="Helical" evidence="8">
    <location>
        <begin position="150"/>
        <end position="175"/>
    </location>
</feature>
<keyword evidence="7" id="KW-0975">Bacterial flagellum</keyword>
<gene>
    <name evidence="9" type="ORF">METZ01_LOCUS483278</name>
</gene>
<dbReference type="EMBL" id="UINC01208060">
    <property type="protein sequence ID" value="SVE30424.1"/>
    <property type="molecule type" value="Genomic_DNA"/>
</dbReference>
<evidence type="ECO:0000313" key="9">
    <source>
        <dbReference type="EMBL" id="SVE30424.1"/>
    </source>
</evidence>
<evidence type="ECO:0000256" key="6">
    <source>
        <dbReference type="ARBA" id="ARBA00023136"/>
    </source>
</evidence>
<evidence type="ECO:0000256" key="4">
    <source>
        <dbReference type="ARBA" id="ARBA00022692"/>
    </source>
</evidence>
<organism evidence="9">
    <name type="scientific">marine metagenome</name>
    <dbReference type="NCBI Taxonomy" id="408172"/>
    <lineage>
        <taxon>unclassified sequences</taxon>
        <taxon>metagenomes</taxon>
        <taxon>ecological metagenomes</taxon>
    </lineage>
</organism>
<sequence>IFGHRHWLARAKVGLALMVAVVLFPMVADQPLDLPTGIFPYAFLMVREVLMGVVLGFTVLLLFVAIQFAGQLAGLQMGFGIVNVIDPQSSNQVSIIGQFLNILAILLLLTLDGHHMILSGLVTSFETIPLGGVSFQDGLMFKLMDLTAQVFIIAVKISAPILMALFLVTAAMGVLARTVPQMNVFLIGFPLQIGVGLAALAIALPLFSVFFERLLVHTNRNLVALLDFLH</sequence>
<dbReference type="InterPro" id="IPR006303">
    <property type="entry name" value="FliR"/>
</dbReference>
<keyword evidence="5 8" id="KW-1133">Transmembrane helix</keyword>
<evidence type="ECO:0008006" key="10">
    <source>
        <dbReference type="Google" id="ProtNLM"/>
    </source>
</evidence>
<dbReference type="PRINTS" id="PR00953">
    <property type="entry name" value="TYPE3IMRPROT"/>
</dbReference>
<dbReference type="Pfam" id="PF01311">
    <property type="entry name" value="Bac_export_1"/>
    <property type="match status" value="1"/>
</dbReference>
<evidence type="ECO:0000256" key="7">
    <source>
        <dbReference type="ARBA" id="ARBA00023143"/>
    </source>
</evidence>
<evidence type="ECO:0000256" key="2">
    <source>
        <dbReference type="ARBA" id="ARBA00004651"/>
    </source>
</evidence>
<proteinExistence type="predicted"/>
<name>A0A383CE64_9ZZZZ</name>
<dbReference type="NCBIfam" id="TIGR01400">
    <property type="entry name" value="fliR"/>
    <property type="match status" value="1"/>
</dbReference>
<dbReference type="GO" id="GO:0006605">
    <property type="term" value="P:protein targeting"/>
    <property type="evidence" value="ECO:0007669"/>
    <property type="project" value="InterPro"/>
</dbReference>
<dbReference type="AlphaFoldDB" id="A0A383CE64"/>
<dbReference type="GO" id="GO:0044780">
    <property type="term" value="P:bacterial-type flagellum assembly"/>
    <property type="evidence" value="ECO:0007669"/>
    <property type="project" value="InterPro"/>
</dbReference>
<feature type="transmembrane region" description="Helical" evidence="8">
    <location>
        <begin position="187"/>
        <end position="211"/>
    </location>
</feature>
<keyword evidence="6 8" id="KW-0472">Membrane</keyword>
<evidence type="ECO:0000256" key="5">
    <source>
        <dbReference type="ARBA" id="ARBA00022989"/>
    </source>
</evidence>
<keyword evidence="4 8" id="KW-0812">Transmembrane</keyword>
<protein>
    <recommendedName>
        <fullName evidence="10">Flagellar biosynthetic protein FliR</fullName>
    </recommendedName>
</protein>
<feature type="non-terminal residue" evidence="9">
    <location>
        <position position="1"/>
    </location>
</feature>
<dbReference type="InterPro" id="IPR002010">
    <property type="entry name" value="T3SS_IM_R"/>
</dbReference>
<keyword evidence="3" id="KW-1003">Cell membrane</keyword>
<feature type="transmembrane region" description="Helical" evidence="8">
    <location>
        <begin position="49"/>
        <end position="73"/>
    </location>
</feature>
<evidence type="ECO:0000256" key="3">
    <source>
        <dbReference type="ARBA" id="ARBA00022475"/>
    </source>
</evidence>
<dbReference type="GO" id="GO:0005886">
    <property type="term" value="C:plasma membrane"/>
    <property type="evidence" value="ECO:0007669"/>
    <property type="project" value="UniProtKB-SubCell"/>
</dbReference>
<evidence type="ECO:0000256" key="1">
    <source>
        <dbReference type="ARBA" id="ARBA00004117"/>
    </source>
</evidence>
<feature type="transmembrane region" description="Helical" evidence="8">
    <location>
        <begin position="6"/>
        <end position="28"/>
    </location>
</feature>
<reference evidence="9" key="1">
    <citation type="submission" date="2018-05" db="EMBL/GenBank/DDBJ databases">
        <authorList>
            <person name="Lanie J.A."/>
            <person name="Ng W.-L."/>
            <person name="Kazmierczak K.M."/>
            <person name="Andrzejewski T.M."/>
            <person name="Davidsen T.M."/>
            <person name="Wayne K.J."/>
            <person name="Tettelin H."/>
            <person name="Glass J.I."/>
            <person name="Rusch D."/>
            <person name="Podicherti R."/>
            <person name="Tsui H.-C.T."/>
            <person name="Winkler M.E."/>
        </authorList>
    </citation>
    <scope>NUCLEOTIDE SEQUENCE</scope>
</reference>
<dbReference type="PANTHER" id="PTHR30065">
    <property type="entry name" value="FLAGELLAR BIOSYNTHETIC PROTEIN FLIR"/>
    <property type="match status" value="1"/>
</dbReference>